<name>A0A9X4RCU4_9ACTN</name>
<dbReference type="AlphaFoldDB" id="A0A9X4RCU4"/>
<proteinExistence type="predicted"/>
<dbReference type="SMART" id="SM00829">
    <property type="entry name" value="PKS_ER"/>
    <property type="match status" value="1"/>
</dbReference>
<keyword evidence="3" id="KW-1185">Reference proteome</keyword>
<accession>A0A9X4RCU4</accession>
<dbReference type="SUPFAM" id="SSF51735">
    <property type="entry name" value="NAD(P)-binding Rossmann-fold domains"/>
    <property type="match status" value="1"/>
</dbReference>
<dbReference type="InterPro" id="IPR051397">
    <property type="entry name" value="Zn-ADH-like_protein"/>
</dbReference>
<dbReference type="EMBL" id="JANRHA010000003">
    <property type="protein sequence ID" value="MDG3014225.1"/>
    <property type="molecule type" value="Genomic_DNA"/>
</dbReference>
<dbReference type="SUPFAM" id="SSF50129">
    <property type="entry name" value="GroES-like"/>
    <property type="match status" value="1"/>
</dbReference>
<comment type="caution">
    <text evidence="2">The sequence shown here is derived from an EMBL/GenBank/DDBJ whole genome shotgun (WGS) entry which is preliminary data.</text>
</comment>
<dbReference type="Pfam" id="PF08240">
    <property type="entry name" value="ADH_N"/>
    <property type="match status" value="1"/>
</dbReference>
<dbReference type="InterPro" id="IPR020843">
    <property type="entry name" value="ER"/>
</dbReference>
<organism evidence="2 3">
    <name type="scientific">Speluncibacter jeojiensis</name>
    <dbReference type="NCBI Taxonomy" id="2710754"/>
    <lineage>
        <taxon>Bacteria</taxon>
        <taxon>Bacillati</taxon>
        <taxon>Actinomycetota</taxon>
        <taxon>Actinomycetes</taxon>
        <taxon>Mycobacteriales</taxon>
        <taxon>Speluncibacteraceae</taxon>
        <taxon>Speluncibacter</taxon>
    </lineage>
</organism>
<dbReference type="InterPro" id="IPR013154">
    <property type="entry name" value="ADH-like_N"/>
</dbReference>
<evidence type="ECO:0000259" key="1">
    <source>
        <dbReference type="SMART" id="SM00829"/>
    </source>
</evidence>
<protein>
    <submittedName>
        <fullName evidence="2">NADPH:quinone oxidoreductase family protein</fullName>
    </submittedName>
</protein>
<reference evidence="2" key="1">
    <citation type="submission" date="2022-08" db="EMBL/GenBank/DDBJ databases">
        <title>Genome analysis of Corynebacteriales strain.</title>
        <authorList>
            <person name="Lee S.D."/>
        </authorList>
    </citation>
    <scope>NUCLEOTIDE SEQUENCE</scope>
    <source>
        <strain evidence="2">D3-21</strain>
    </source>
</reference>
<dbReference type="Gene3D" id="3.90.180.10">
    <property type="entry name" value="Medium-chain alcohol dehydrogenases, catalytic domain"/>
    <property type="match status" value="1"/>
</dbReference>
<feature type="domain" description="Enoyl reductase (ER)" evidence="1">
    <location>
        <begin position="7"/>
        <end position="325"/>
    </location>
</feature>
<dbReference type="InterPro" id="IPR011032">
    <property type="entry name" value="GroES-like_sf"/>
</dbReference>
<dbReference type="InterPro" id="IPR036291">
    <property type="entry name" value="NAD(P)-bd_dom_sf"/>
</dbReference>
<dbReference type="CDD" id="cd08241">
    <property type="entry name" value="QOR1"/>
    <property type="match status" value="1"/>
</dbReference>
<dbReference type="PANTHER" id="PTHR43677">
    <property type="entry name" value="SHORT-CHAIN DEHYDROGENASE/REDUCTASE"/>
    <property type="match status" value="1"/>
</dbReference>
<dbReference type="PANTHER" id="PTHR43677:SF4">
    <property type="entry name" value="QUINONE OXIDOREDUCTASE-LIKE PROTEIN 2"/>
    <property type="match status" value="1"/>
</dbReference>
<evidence type="ECO:0000313" key="2">
    <source>
        <dbReference type="EMBL" id="MDG3014225.1"/>
    </source>
</evidence>
<dbReference type="Gene3D" id="3.40.50.720">
    <property type="entry name" value="NAD(P)-binding Rossmann-like Domain"/>
    <property type="match status" value="1"/>
</dbReference>
<gene>
    <name evidence="2" type="ORF">NVS88_06610</name>
</gene>
<sequence>MRAVQISTLDGPGAVTVVDVDEPEASAEQVLIDVHAAGVTFPDLLQTRGLYQIKPPLPFVPGTEVAGVVRTAPADSGFAAGDRVVAFPGLGGFAETVAAHPVATFPLPDRLSFEQGAGIPMNVLTAHFALVHRGGLRAGDTVLVHGAAGGVGSASVQLAHALGAKVIAVVSTEQKAEFARRAGADEAVLVGGSDDVPGFKDMVKQLTGGRGVDLVVDPVGGDRFTDSLRCLAPEGKLLVIGFTAGEIPTVKVNRLLLGNISVVGVAWGEYWMRRPAYLQEQWADLLPPLADGKLDPLIGEVHPLGQASAALDNMDTRRGIGKIVLQVR</sequence>
<dbReference type="InterPro" id="IPR013149">
    <property type="entry name" value="ADH-like_C"/>
</dbReference>
<evidence type="ECO:0000313" key="3">
    <source>
        <dbReference type="Proteomes" id="UP001152755"/>
    </source>
</evidence>
<dbReference type="Pfam" id="PF00107">
    <property type="entry name" value="ADH_zinc_N"/>
    <property type="match status" value="1"/>
</dbReference>
<dbReference type="RefSeq" id="WP_332519476.1">
    <property type="nucleotide sequence ID" value="NZ_JANRHA010000003.1"/>
</dbReference>
<dbReference type="GO" id="GO:0016491">
    <property type="term" value="F:oxidoreductase activity"/>
    <property type="evidence" value="ECO:0007669"/>
    <property type="project" value="InterPro"/>
</dbReference>
<dbReference type="Proteomes" id="UP001152755">
    <property type="component" value="Unassembled WGS sequence"/>
</dbReference>